<evidence type="ECO:0000256" key="2">
    <source>
        <dbReference type="ARBA" id="ARBA00022723"/>
    </source>
</evidence>
<evidence type="ECO:0000313" key="9">
    <source>
        <dbReference type="Proteomes" id="UP000451233"/>
    </source>
</evidence>
<feature type="signal peptide" evidence="6">
    <location>
        <begin position="1"/>
        <end position="31"/>
    </location>
</feature>
<evidence type="ECO:0000256" key="4">
    <source>
        <dbReference type="PROSITE-ProRule" id="PRU00433"/>
    </source>
</evidence>
<keyword evidence="5" id="KW-0472">Membrane</keyword>
<feature type="transmembrane region" description="Helical" evidence="5">
    <location>
        <begin position="203"/>
        <end position="224"/>
    </location>
</feature>
<keyword evidence="2 4" id="KW-0479">Metal-binding</keyword>
<feature type="domain" description="Cytochrome c" evidence="7">
    <location>
        <begin position="32"/>
        <end position="125"/>
    </location>
</feature>
<keyword evidence="3 4" id="KW-0408">Iron</keyword>
<keyword evidence="5" id="KW-1133">Transmembrane helix</keyword>
<name>A0A7K1Y2X2_9SPHI</name>
<comment type="caution">
    <text evidence="8">The sequence shown here is derived from an EMBL/GenBank/DDBJ whole genome shotgun (WGS) entry which is preliminary data.</text>
</comment>
<evidence type="ECO:0000256" key="1">
    <source>
        <dbReference type="ARBA" id="ARBA00022617"/>
    </source>
</evidence>
<dbReference type="GO" id="GO:0009055">
    <property type="term" value="F:electron transfer activity"/>
    <property type="evidence" value="ECO:0007669"/>
    <property type="project" value="InterPro"/>
</dbReference>
<dbReference type="CDD" id="cd08168">
    <property type="entry name" value="Cytochrom_C3"/>
    <property type="match status" value="1"/>
</dbReference>
<dbReference type="InterPro" id="IPR036280">
    <property type="entry name" value="Multihaem_cyt_sf"/>
</dbReference>
<dbReference type="Gene3D" id="1.10.760.10">
    <property type="entry name" value="Cytochrome c-like domain"/>
    <property type="match status" value="1"/>
</dbReference>
<evidence type="ECO:0000256" key="3">
    <source>
        <dbReference type="ARBA" id="ARBA00023004"/>
    </source>
</evidence>
<evidence type="ECO:0000313" key="8">
    <source>
        <dbReference type="EMBL" id="MXV17634.1"/>
    </source>
</evidence>
<dbReference type="GO" id="GO:0046872">
    <property type="term" value="F:metal ion binding"/>
    <property type="evidence" value="ECO:0007669"/>
    <property type="project" value="UniProtKB-KW"/>
</dbReference>
<sequence>MRNISLFLRSVAKSFLVTVLLTLALSAATKAQDAAAGAAIFKSRCTACHKLDAKSVGPALAGVNDRHKKEWLHKWIKNSQAMIFDEKDPEAIAIYDQFKPITMTPFPDLSDGDIDNILAYIAAPPATGKKGPVVTEAKEEISDLMIGGLVLVIIVAFIVIMLLNRVTGTLERLVMKNNGVEIPEEVTVDRGAKFKKLFKNKKFVFFTGIIIIIILVSIGTVGMWNTGVHTGYQPTQPIKFSHQLHAGINKIDCRYCHSGAYKSKNASIPSLNVCMNCHNYVTAADNYGGQVSPEIAKIYTALDYNPDTREYGPNKKPIEWVRVHNLPDLAYFNHSQHVVVGGVRCQKCHGPVQTMDELYQYSPLTMKWCINCHRETEVNSKGNAYYDRMIAAHEKIKKGEKMTAAVFGGTECGKCHY</sequence>
<dbReference type="Pfam" id="PF00034">
    <property type="entry name" value="Cytochrom_C"/>
    <property type="match status" value="1"/>
</dbReference>
<dbReference type="PANTHER" id="PTHR39425:SF1">
    <property type="entry name" value="CYTOCHROME C7-LIKE DOMAIN-CONTAINING PROTEIN"/>
    <property type="match status" value="1"/>
</dbReference>
<dbReference type="InterPro" id="IPR036909">
    <property type="entry name" value="Cyt_c-like_dom_sf"/>
</dbReference>
<dbReference type="PROSITE" id="PS51007">
    <property type="entry name" value="CYTC"/>
    <property type="match status" value="1"/>
</dbReference>
<dbReference type="InterPro" id="IPR029467">
    <property type="entry name" value="Cyt_c7-like"/>
</dbReference>
<evidence type="ECO:0000256" key="5">
    <source>
        <dbReference type="SAM" id="Phobius"/>
    </source>
</evidence>
<gene>
    <name evidence="8" type="ORF">GS398_20200</name>
</gene>
<reference evidence="8 9" key="1">
    <citation type="submission" date="2019-11" db="EMBL/GenBank/DDBJ databases">
        <title>Pedobacter sp. HMF7056 Genome sequencing and assembly.</title>
        <authorList>
            <person name="Kang H."/>
            <person name="Kim H."/>
            <person name="Joh K."/>
        </authorList>
    </citation>
    <scope>NUCLEOTIDE SEQUENCE [LARGE SCALE GENOMIC DNA]</scope>
    <source>
        <strain evidence="8 9">HMF7056</strain>
    </source>
</reference>
<keyword evidence="9" id="KW-1185">Reference proteome</keyword>
<dbReference type="Proteomes" id="UP000451233">
    <property type="component" value="Unassembled WGS sequence"/>
</dbReference>
<dbReference type="GO" id="GO:0020037">
    <property type="term" value="F:heme binding"/>
    <property type="evidence" value="ECO:0007669"/>
    <property type="project" value="InterPro"/>
</dbReference>
<dbReference type="SUPFAM" id="SSF48695">
    <property type="entry name" value="Multiheme cytochromes"/>
    <property type="match status" value="1"/>
</dbReference>
<dbReference type="Gene3D" id="3.90.10.10">
    <property type="entry name" value="Cytochrome C3"/>
    <property type="match status" value="2"/>
</dbReference>
<dbReference type="SUPFAM" id="SSF46626">
    <property type="entry name" value="Cytochrome c"/>
    <property type="match status" value="1"/>
</dbReference>
<protein>
    <submittedName>
        <fullName evidence="8">C-type cytochrome</fullName>
    </submittedName>
</protein>
<feature type="transmembrane region" description="Helical" evidence="5">
    <location>
        <begin position="144"/>
        <end position="163"/>
    </location>
</feature>
<proteinExistence type="predicted"/>
<dbReference type="AlphaFoldDB" id="A0A7K1Y2X2"/>
<dbReference type="PANTHER" id="PTHR39425">
    <property type="entry name" value="LIPOPROTEIN CYTOCHROME C"/>
    <property type="match status" value="1"/>
</dbReference>
<organism evidence="8 9">
    <name type="scientific">Hufsiella ginkgonis</name>
    <dbReference type="NCBI Taxonomy" id="2695274"/>
    <lineage>
        <taxon>Bacteria</taxon>
        <taxon>Pseudomonadati</taxon>
        <taxon>Bacteroidota</taxon>
        <taxon>Sphingobacteriia</taxon>
        <taxon>Sphingobacteriales</taxon>
        <taxon>Sphingobacteriaceae</taxon>
        <taxon>Hufsiella</taxon>
    </lineage>
</organism>
<dbReference type="EMBL" id="WVHS01000005">
    <property type="protein sequence ID" value="MXV17634.1"/>
    <property type="molecule type" value="Genomic_DNA"/>
</dbReference>
<keyword evidence="5" id="KW-0812">Transmembrane</keyword>
<keyword evidence="1 4" id="KW-0349">Heme</keyword>
<dbReference type="InterPro" id="IPR009056">
    <property type="entry name" value="Cyt_c-like_dom"/>
</dbReference>
<dbReference type="Pfam" id="PF14522">
    <property type="entry name" value="Cytochrome_C7"/>
    <property type="match status" value="1"/>
</dbReference>
<evidence type="ECO:0000256" key="6">
    <source>
        <dbReference type="SAM" id="SignalP"/>
    </source>
</evidence>
<keyword evidence="6" id="KW-0732">Signal</keyword>
<feature type="chain" id="PRO_5029781821" evidence="6">
    <location>
        <begin position="32"/>
        <end position="417"/>
    </location>
</feature>
<dbReference type="RefSeq" id="WP_160908623.1">
    <property type="nucleotide sequence ID" value="NZ_WVHS01000005.1"/>
</dbReference>
<accession>A0A7K1Y2X2</accession>
<evidence type="ECO:0000259" key="7">
    <source>
        <dbReference type="PROSITE" id="PS51007"/>
    </source>
</evidence>